<accession>A0A0F9BW88</accession>
<sequence>MVVDPARYGPIRTYIYGPVIEAYWQAIDSGAEPLTPARAFLDSLAGITPGDISAGANIAEIRADIVEAQKRPLALSVGPVILDLQEGLGDALDFVLPQLGLPPDLLDLFADLLFDPPRVPGEPCRAAPPLLRDLLDMALGRGAAIIGQILGQVGSTVENAILPAFGTAQDIADAVAAVLDDPITAALNMILGQQAQIECESDASLGVGAGVIERQIRRLQKELAEVLA</sequence>
<proteinExistence type="predicted"/>
<protein>
    <submittedName>
        <fullName evidence="1">Uncharacterized protein</fullName>
    </submittedName>
</protein>
<dbReference type="AlphaFoldDB" id="A0A0F9BW88"/>
<reference evidence="1" key="1">
    <citation type="journal article" date="2015" name="Nature">
        <title>Complex archaea that bridge the gap between prokaryotes and eukaryotes.</title>
        <authorList>
            <person name="Spang A."/>
            <person name="Saw J.H."/>
            <person name="Jorgensen S.L."/>
            <person name="Zaremba-Niedzwiedzka K."/>
            <person name="Martijn J."/>
            <person name="Lind A.E."/>
            <person name="van Eijk R."/>
            <person name="Schleper C."/>
            <person name="Guy L."/>
            <person name="Ettema T.J."/>
        </authorList>
    </citation>
    <scope>NUCLEOTIDE SEQUENCE</scope>
</reference>
<comment type="caution">
    <text evidence="1">The sequence shown here is derived from an EMBL/GenBank/DDBJ whole genome shotgun (WGS) entry which is preliminary data.</text>
</comment>
<name>A0A0F9BW88_9ZZZZ</name>
<evidence type="ECO:0000313" key="1">
    <source>
        <dbReference type="EMBL" id="KKL26154.1"/>
    </source>
</evidence>
<dbReference type="EMBL" id="LAZR01035938">
    <property type="protein sequence ID" value="KKL26154.1"/>
    <property type="molecule type" value="Genomic_DNA"/>
</dbReference>
<organism evidence="1">
    <name type="scientific">marine sediment metagenome</name>
    <dbReference type="NCBI Taxonomy" id="412755"/>
    <lineage>
        <taxon>unclassified sequences</taxon>
        <taxon>metagenomes</taxon>
        <taxon>ecological metagenomes</taxon>
    </lineage>
</organism>
<gene>
    <name evidence="1" type="ORF">LCGC14_2398110</name>
</gene>